<name>A0ABD4KUR9_VIBAN</name>
<dbReference type="PROSITE" id="PS51257">
    <property type="entry name" value="PROKAR_LIPOPROTEIN"/>
    <property type="match status" value="1"/>
</dbReference>
<accession>A0ABD4KUR9</accession>
<evidence type="ECO:0000313" key="3">
    <source>
        <dbReference type="Proteomes" id="UP000722957"/>
    </source>
</evidence>
<feature type="signal peptide" evidence="1">
    <location>
        <begin position="1"/>
        <end position="21"/>
    </location>
</feature>
<feature type="non-terminal residue" evidence="2">
    <location>
        <position position="62"/>
    </location>
</feature>
<comment type="caution">
    <text evidence="2">The sequence shown here is derived from an EMBL/GenBank/DDBJ whole genome shotgun (WGS) entry which is preliminary data.</text>
</comment>
<dbReference type="EMBL" id="RDOM01000171">
    <property type="protein sequence ID" value="MBF4274285.1"/>
    <property type="molecule type" value="Genomic_DNA"/>
</dbReference>
<evidence type="ECO:0000256" key="1">
    <source>
        <dbReference type="SAM" id="SignalP"/>
    </source>
</evidence>
<evidence type="ECO:0000313" key="2">
    <source>
        <dbReference type="EMBL" id="MBF4274285.1"/>
    </source>
</evidence>
<keyword evidence="1" id="KW-0732">Signal</keyword>
<proteinExistence type="predicted"/>
<protein>
    <submittedName>
        <fullName evidence="2">Ferric anguibactin-binding protein</fullName>
    </submittedName>
</protein>
<organism evidence="2 3">
    <name type="scientific">Vibrio anguillarum</name>
    <name type="common">Listonella anguillarum</name>
    <dbReference type="NCBI Taxonomy" id="55601"/>
    <lineage>
        <taxon>Bacteria</taxon>
        <taxon>Pseudomonadati</taxon>
        <taxon>Pseudomonadota</taxon>
        <taxon>Gammaproteobacteria</taxon>
        <taxon>Vibrionales</taxon>
        <taxon>Vibrionaceae</taxon>
        <taxon>Vibrio</taxon>
    </lineage>
</organism>
<feature type="chain" id="PRO_5044815642" evidence="1">
    <location>
        <begin position="22"/>
        <end position="62"/>
    </location>
</feature>
<dbReference type="Proteomes" id="UP000722957">
    <property type="component" value="Unassembled WGS sequence"/>
</dbReference>
<sequence length="62" mass="6533">MFKSTLNLAVALACGSLVTLTGCEPTAAQSQVVQPLETPIVIEHNLGQTVISNRLQRVAALD</sequence>
<dbReference type="AlphaFoldDB" id="A0ABD4KUR9"/>
<gene>
    <name evidence="2" type="ORF">EAY07_20180</name>
</gene>
<reference evidence="2 3" key="1">
    <citation type="journal article" date="2021" name="PeerJ">
        <title>Analysis of 44 Vibrio anguillarum genomes reveals high genetic diversity.</title>
        <authorList>
            <person name="Hansen M.J."/>
            <person name="Dalsgaard I."/>
        </authorList>
    </citation>
    <scope>NUCLEOTIDE SEQUENCE [LARGE SCALE GENOMIC DNA]</scope>
    <source>
        <strain evidence="2 3">17-16730-2A</strain>
    </source>
</reference>